<accession>A0A317SD86</accession>
<gene>
    <name evidence="1" type="ORF">C7212DRAFT_338788</name>
</gene>
<proteinExistence type="predicted"/>
<dbReference type="Proteomes" id="UP000246991">
    <property type="component" value="Unassembled WGS sequence"/>
</dbReference>
<organism evidence="1 2">
    <name type="scientific">Tuber magnatum</name>
    <name type="common">white Piedmont truffle</name>
    <dbReference type="NCBI Taxonomy" id="42249"/>
    <lineage>
        <taxon>Eukaryota</taxon>
        <taxon>Fungi</taxon>
        <taxon>Dikarya</taxon>
        <taxon>Ascomycota</taxon>
        <taxon>Pezizomycotina</taxon>
        <taxon>Pezizomycetes</taxon>
        <taxon>Pezizales</taxon>
        <taxon>Tuberaceae</taxon>
        <taxon>Tuber</taxon>
    </lineage>
</organism>
<reference evidence="1 2" key="1">
    <citation type="submission" date="2018-03" db="EMBL/GenBank/DDBJ databases">
        <title>Genomes of Pezizomycetes fungi and the evolution of truffles.</title>
        <authorList>
            <person name="Murat C."/>
            <person name="Payen T."/>
            <person name="Noel B."/>
            <person name="Kuo A."/>
            <person name="Martin F.M."/>
        </authorList>
    </citation>
    <scope>NUCLEOTIDE SEQUENCE [LARGE SCALE GENOMIC DNA]</scope>
    <source>
        <strain evidence="1">091103-1</strain>
    </source>
</reference>
<name>A0A317SD86_9PEZI</name>
<evidence type="ECO:0000313" key="2">
    <source>
        <dbReference type="Proteomes" id="UP000246991"/>
    </source>
</evidence>
<dbReference type="EMBL" id="PYWC01000150">
    <property type="protein sequence ID" value="PWW71677.1"/>
    <property type="molecule type" value="Genomic_DNA"/>
</dbReference>
<sequence length="150" mass="16559">MLGAILLSLRGLGSRLELNLGITNLAPSGGGTGRISPRLLLLIRSLGEPARSFTPSLRHRLYFSHVTGKTLPIQCSVRILDTASDFPDYLLVFVWVFSYMSGCIRIPLSRAAIHRPKPNQSTVTGSAQGTNWKEREIAERKSRIGVKMEK</sequence>
<evidence type="ECO:0000313" key="1">
    <source>
        <dbReference type="EMBL" id="PWW71677.1"/>
    </source>
</evidence>
<comment type="caution">
    <text evidence="1">The sequence shown here is derived from an EMBL/GenBank/DDBJ whole genome shotgun (WGS) entry which is preliminary data.</text>
</comment>
<keyword evidence="2" id="KW-1185">Reference proteome</keyword>
<dbReference type="AlphaFoldDB" id="A0A317SD86"/>
<protein>
    <submittedName>
        <fullName evidence="1">Uncharacterized protein</fullName>
    </submittedName>
</protein>